<dbReference type="RefSeq" id="WP_301815581.1">
    <property type="nucleotide sequence ID" value="NZ_JAUJZH010000037.1"/>
</dbReference>
<dbReference type="InterPro" id="IPR029062">
    <property type="entry name" value="Class_I_gatase-like"/>
</dbReference>
<feature type="region of interest" description="Disordered" evidence="1">
    <location>
        <begin position="178"/>
        <end position="197"/>
    </location>
</feature>
<feature type="domain" description="DJ-1/PfpI" evidence="2">
    <location>
        <begin position="56"/>
        <end position="169"/>
    </location>
</feature>
<reference evidence="3" key="1">
    <citation type="submission" date="2023-06" db="EMBL/GenBank/DDBJ databases">
        <authorList>
            <person name="Jiang Y."/>
            <person name="Liu Q."/>
        </authorList>
    </citation>
    <scope>NUCLEOTIDE SEQUENCE</scope>
    <source>
        <strain evidence="3">CGMCC 1.12090</strain>
    </source>
</reference>
<organism evidence="3 4">
    <name type="scientific">Variovorax ginsengisoli</name>
    <dbReference type="NCBI Taxonomy" id="363844"/>
    <lineage>
        <taxon>Bacteria</taxon>
        <taxon>Pseudomonadati</taxon>
        <taxon>Pseudomonadota</taxon>
        <taxon>Betaproteobacteria</taxon>
        <taxon>Burkholderiales</taxon>
        <taxon>Comamonadaceae</taxon>
        <taxon>Variovorax</taxon>
    </lineage>
</organism>
<name>A0ABT8SFW7_9BURK</name>
<dbReference type="Proteomes" id="UP001169027">
    <property type="component" value="Unassembled WGS sequence"/>
</dbReference>
<evidence type="ECO:0000259" key="2">
    <source>
        <dbReference type="Pfam" id="PF01965"/>
    </source>
</evidence>
<keyword evidence="4" id="KW-1185">Reference proteome</keyword>
<evidence type="ECO:0000313" key="3">
    <source>
        <dbReference type="EMBL" id="MDO1537258.1"/>
    </source>
</evidence>
<evidence type="ECO:0000313" key="4">
    <source>
        <dbReference type="Proteomes" id="UP001169027"/>
    </source>
</evidence>
<dbReference type="SUPFAM" id="SSF52317">
    <property type="entry name" value="Class I glutamine amidotransferase-like"/>
    <property type="match status" value="1"/>
</dbReference>
<dbReference type="Pfam" id="PF01965">
    <property type="entry name" value="DJ-1_PfpI"/>
    <property type="match status" value="1"/>
</dbReference>
<comment type="caution">
    <text evidence="3">The sequence shown here is derived from an EMBL/GenBank/DDBJ whole genome shotgun (WGS) entry which is preliminary data.</text>
</comment>
<dbReference type="EMBL" id="JAUKVY010000037">
    <property type="protein sequence ID" value="MDO1537258.1"/>
    <property type="molecule type" value="Genomic_DNA"/>
</dbReference>
<sequence length="197" mass="20512">MQESEPPFALLGGLNVALLAAPGSDAEALAAMRRGLEAQGVIVYVLSPGPPGTQPLPADRRIADADPMAFDGVVVVGGAEGVAHLRAAPESLQFIRGINRDGKPLGALGEGVLLLLDTGLAAGRQLCAAEGVAGELWRSRARRAHEPVCAQERWVTATGREALDAFEAAFRKLLEERRRESLASEADATPSSAGEDG</sequence>
<dbReference type="InterPro" id="IPR002818">
    <property type="entry name" value="DJ-1/PfpI"/>
</dbReference>
<proteinExistence type="predicted"/>
<evidence type="ECO:0000256" key="1">
    <source>
        <dbReference type="SAM" id="MobiDB-lite"/>
    </source>
</evidence>
<gene>
    <name evidence="3" type="ORF">Q2T77_33835</name>
</gene>
<accession>A0ABT8SFW7</accession>
<dbReference type="Gene3D" id="3.40.50.880">
    <property type="match status" value="1"/>
</dbReference>
<protein>
    <submittedName>
        <fullName evidence="3">DJ-1/PfpI family protein</fullName>
    </submittedName>
</protein>